<dbReference type="Gene3D" id="3.40.80.10">
    <property type="entry name" value="Peptidoglycan recognition protein-like"/>
    <property type="match status" value="1"/>
</dbReference>
<dbReference type="Gene3D" id="1.10.101.10">
    <property type="entry name" value="PGBD-like superfamily/PGBD"/>
    <property type="match status" value="1"/>
</dbReference>
<feature type="domain" description="N-acetylmuramoyl-L-alanine amidase" evidence="6">
    <location>
        <begin position="14"/>
        <end position="152"/>
    </location>
</feature>
<keyword evidence="5" id="KW-0961">Cell wall biogenesis/degradation</keyword>
<dbReference type="AlphaFoldDB" id="A0A9X3UFN8"/>
<comment type="catalytic activity">
    <reaction evidence="1">
        <text>Hydrolyzes the link between N-acetylmuramoyl residues and L-amino acid residues in certain cell-wall glycopeptides.</text>
        <dbReference type="EC" id="3.5.1.28"/>
    </reaction>
</comment>
<dbReference type="GO" id="GO:0009253">
    <property type="term" value="P:peptidoglycan catabolic process"/>
    <property type="evidence" value="ECO:0007669"/>
    <property type="project" value="InterPro"/>
</dbReference>
<dbReference type="Pfam" id="PF01510">
    <property type="entry name" value="Amidase_2"/>
    <property type="match status" value="1"/>
</dbReference>
<proteinExistence type="inferred from homology"/>
<accession>A0A9X3UFN8</accession>
<dbReference type="SMART" id="SM00644">
    <property type="entry name" value="Ami_2"/>
    <property type="match status" value="1"/>
</dbReference>
<organism evidence="7 8">
    <name type="scientific">Hoeflea prorocentri</name>
    <dbReference type="NCBI Taxonomy" id="1922333"/>
    <lineage>
        <taxon>Bacteria</taxon>
        <taxon>Pseudomonadati</taxon>
        <taxon>Pseudomonadota</taxon>
        <taxon>Alphaproteobacteria</taxon>
        <taxon>Hyphomicrobiales</taxon>
        <taxon>Rhizobiaceae</taxon>
        <taxon>Hoeflea</taxon>
    </lineage>
</organism>
<dbReference type="InterPro" id="IPR036366">
    <property type="entry name" value="PGBDSf"/>
</dbReference>
<dbReference type="InterPro" id="IPR002477">
    <property type="entry name" value="Peptidoglycan-bd-like"/>
</dbReference>
<dbReference type="PANTHER" id="PTHR30417:SF1">
    <property type="entry name" value="N-ACETYLMURAMOYL-L-ALANINE AMIDASE AMID"/>
    <property type="match status" value="1"/>
</dbReference>
<reference evidence="7" key="1">
    <citation type="submission" date="2022-11" db="EMBL/GenBank/DDBJ databases">
        <title>Draft genome sequence of Hoeflea poritis E7-10 and Hoeflea prorocentri PM5-8, separated from scleractinian coral Porites lutea and marine dinoflagellate.</title>
        <authorList>
            <person name="Zhang G."/>
            <person name="Wei Q."/>
            <person name="Cai L."/>
        </authorList>
    </citation>
    <scope>NUCLEOTIDE SEQUENCE</scope>
    <source>
        <strain evidence="7">PM5-8</strain>
    </source>
</reference>
<dbReference type="SUPFAM" id="SSF47090">
    <property type="entry name" value="PGBD-like"/>
    <property type="match status" value="1"/>
</dbReference>
<gene>
    <name evidence="7" type="ORF">OQ273_03825</name>
</gene>
<dbReference type="RefSeq" id="WP_267989153.1">
    <property type="nucleotide sequence ID" value="NZ_JAPJZI010000001.1"/>
</dbReference>
<dbReference type="InterPro" id="IPR002502">
    <property type="entry name" value="Amidase_domain"/>
</dbReference>
<evidence type="ECO:0000256" key="3">
    <source>
        <dbReference type="ARBA" id="ARBA00011901"/>
    </source>
</evidence>
<dbReference type="InterPro" id="IPR036365">
    <property type="entry name" value="PGBD-like_sf"/>
</dbReference>
<evidence type="ECO:0000259" key="6">
    <source>
        <dbReference type="SMART" id="SM00644"/>
    </source>
</evidence>
<dbReference type="GO" id="GO:0009254">
    <property type="term" value="P:peptidoglycan turnover"/>
    <property type="evidence" value="ECO:0007669"/>
    <property type="project" value="TreeGrafter"/>
</dbReference>
<keyword evidence="4" id="KW-0378">Hydrolase</keyword>
<dbReference type="GO" id="GO:0071555">
    <property type="term" value="P:cell wall organization"/>
    <property type="evidence" value="ECO:0007669"/>
    <property type="project" value="UniProtKB-KW"/>
</dbReference>
<dbReference type="Pfam" id="PF01471">
    <property type="entry name" value="PG_binding_1"/>
    <property type="match status" value="1"/>
</dbReference>
<evidence type="ECO:0000256" key="4">
    <source>
        <dbReference type="ARBA" id="ARBA00022801"/>
    </source>
</evidence>
<keyword evidence="8" id="KW-1185">Reference proteome</keyword>
<sequence length="255" mass="28541">MTLERPEFEDATLKTSANFNERCGGPPDMLLLHYTGMDDAHEALDWLCSPQSEVSAHYFVFENGDVVQMVSEEKRAWHAGVSHWKGEEDNNSRSIGIEIANPGHQGAYPDFPEEQIAAVIRLCRKCVDRWAIAPERVLAHSDIAPQRKQDPGEKFPWRSLFETGIGHWVEPSVATGGRFFQMGDAGQPIEALQAMLAMYGYGIEINSIFDERTEAVVRAFQRHFRPSRVDGVADPSTIETLHKLLVALPAQPPKS</sequence>
<protein>
    <recommendedName>
        <fullName evidence="3">N-acetylmuramoyl-L-alanine amidase</fullName>
        <ecNumber evidence="3">3.5.1.28</ecNumber>
    </recommendedName>
</protein>
<dbReference type="InterPro" id="IPR051206">
    <property type="entry name" value="NAMLAA_amidase_2"/>
</dbReference>
<dbReference type="EC" id="3.5.1.28" evidence="3"/>
<evidence type="ECO:0000256" key="5">
    <source>
        <dbReference type="ARBA" id="ARBA00023316"/>
    </source>
</evidence>
<evidence type="ECO:0000313" key="8">
    <source>
        <dbReference type="Proteomes" id="UP001151234"/>
    </source>
</evidence>
<dbReference type="CDD" id="cd06583">
    <property type="entry name" value="PGRP"/>
    <property type="match status" value="1"/>
</dbReference>
<comment type="caution">
    <text evidence="7">The sequence shown here is derived from an EMBL/GenBank/DDBJ whole genome shotgun (WGS) entry which is preliminary data.</text>
</comment>
<dbReference type="EMBL" id="JAPJZI010000001">
    <property type="protein sequence ID" value="MDA5397697.1"/>
    <property type="molecule type" value="Genomic_DNA"/>
</dbReference>
<evidence type="ECO:0000256" key="2">
    <source>
        <dbReference type="ARBA" id="ARBA00007553"/>
    </source>
</evidence>
<dbReference type="GO" id="GO:0008745">
    <property type="term" value="F:N-acetylmuramoyl-L-alanine amidase activity"/>
    <property type="evidence" value="ECO:0007669"/>
    <property type="project" value="UniProtKB-EC"/>
</dbReference>
<comment type="similarity">
    <text evidence="2">Belongs to the N-acetylmuramoyl-L-alanine amidase 2 family.</text>
</comment>
<dbReference type="InterPro" id="IPR036505">
    <property type="entry name" value="Amidase/PGRP_sf"/>
</dbReference>
<evidence type="ECO:0000256" key="1">
    <source>
        <dbReference type="ARBA" id="ARBA00001561"/>
    </source>
</evidence>
<dbReference type="SUPFAM" id="SSF55846">
    <property type="entry name" value="N-acetylmuramoyl-L-alanine amidase-like"/>
    <property type="match status" value="1"/>
</dbReference>
<evidence type="ECO:0000313" key="7">
    <source>
        <dbReference type="EMBL" id="MDA5397697.1"/>
    </source>
</evidence>
<dbReference type="Proteomes" id="UP001151234">
    <property type="component" value="Unassembled WGS sequence"/>
</dbReference>
<dbReference type="PANTHER" id="PTHR30417">
    <property type="entry name" value="N-ACETYLMURAMOYL-L-ALANINE AMIDASE AMID"/>
    <property type="match status" value="1"/>
</dbReference>
<name>A0A9X3UFN8_9HYPH</name>
<dbReference type="GO" id="GO:0019867">
    <property type="term" value="C:outer membrane"/>
    <property type="evidence" value="ECO:0007669"/>
    <property type="project" value="TreeGrafter"/>
</dbReference>